<dbReference type="GO" id="GO:0019825">
    <property type="term" value="F:oxygen binding"/>
    <property type="evidence" value="ECO:0007669"/>
    <property type="project" value="InterPro"/>
</dbReference>
<dbReference type="EMBL" id="JANPWB010000014">
    <property type="protein sequence ID" value="KAJ1097345.1"/>
    <property type="molecule type" value="Genomic_DNA"/>
</dbReference>
<comment type="caution">
    <text evidence="9">The sequence shown here is derived from an EMBL/GenBank/DDBJ whole genome shotgun (WGS) entry which is preliminary data.</text>
</comment>
<evidence type="ECO:0000259" key="8">
    <source>
        <dbReference type="PROSITE" id="PS01033"/>
    </source>
</evidence>
<evidence type="ECO:0000256" key="7">
    <source>
        <dbReference type="RuleBase" id="RU000356"/>
    </source>
</evidence>
<dbReference type="GO" id="GO:0046872">
    <property type="term" value="F:metal ion binding"/>
    <property type="evidence" value="ECO:0007669"/>
    <property type="project" value="UniProtKB-KW"/>
</dbReference>
<dbReference type="Pfam" id="PF00042">
    <property type="entry name" value="Globin"/>
    <property type="match status" value="1"/>
</dbReference>
<dbReference type="InterPro" id="IPR000971">
    <property type="entry name" value="Globin"/>
</dbReference>
<dbReference type="PRINTS" id="PR00612">
    <property type="entry name" value="ALPHAHAEM"/>
</dbReference>
<keyword evidence="10" id="KW-1185">Reference proteome</keyword>
<dbReference type="GO" id="GO:0031838">
    <property type="term" value="C:haptoglobin-hemoglobin complex"/>
    <property type="evidence" value="ECO:0007669"/>
    <property type="project" value="TreeGrafter"/>
</dbReference>
<gene>
    <name evidence="9" type="ORF">NDU88_002467</name>
</gene>
<reference evidence="9" key="1">
    <citation type="journal article" date="2022" name="bioRxiv">
        <title>Sequencing and chromosome-scale assembly of the giantPleurodeles waltlgenome.</title>
        <authorList>
            <person name="Brown T."/>
            <person name="Elewa A."/>
            <person name="Iarovenko S."/>
            <person name="Subramanian E."/>
            <person name="Araus A.J."/>
            <person name="Petzold A."/>
            <person name="Susuki M."/>
            <person name="Suzuki K.-i.T."/>
            <person name="Hayashi T."/>
            <person name="Toyoda A."/>
            <person name="Oliveira C."/>
            <person name="Osipova E."/>
            <person name="Leigh N.D."/>
            <person name="Simon A."/>
            <person name="Yun M.H."/>
        </authorList>
    </citation>
    <scope>NUCLEOTIDE SEQUENCE</scope>
    <source>
        <strain evidence="9">20211129_DDA</strain>
        <tissue evidence="9">Liver</tissue>
    </source>
</reference>
<dbReference type="InterPro" id="IPR050056">
    <property type="entry name" value="Hemoglobin_oxygen_transport"/>
</dbReference>
<keyword evidence="3 7" id="KW-0349">Heme</keyword>
<dbReference type="Gene3D" id="1.10.490.10">
    <property type="entry name" value="Globins"/>
    <property type="match status" value="1"/>
</dbReference>
<dbReference type="InterPro" id="IPR012292">
    <property type="entry name" value="Globin/Proto"/>
</dbReference>
<evidence type="ECO:0000256" key="5">
    <source>
        <dbReference type="ARBA" id="ARBA00022723"/>
    </source>
</evidence>
<keyword evidence="6" id="KW-0408">Iron</keyword>
<evidence type="ECO:0000313" key="9">
    <source>
        <dbReference type="EMBL" id="KAJ1097345.1"/>
    </source>
</evidence>
<evidence type="ECO:0000313" key="10">
    <source>
        <dbReference type="Proteomes" id="UP001066276"/>
    </source>
</evidence>
<dbReference type="InterPro" id="IPR002338">
    <property type="entry name" value="Hemoglobin_a-typ"/>
</dbReference>
<evidence type="ECO:0000256" key="3">
    <source>
        <dbReference type="ARBA" id="ARBA00022617"/>
    </source>
</evidence>
<dbReference type="SUPFAM" id="SSF46458">
    <property type="entry name" value="Globin-like"/>
    <property type="match status" value="1"/>
</dbReference>
<keyword evidence="2 7" id="KW-0813">Transport</keyword>
<dbReference type="GO" id="GO:0042744">
    <property type="term" value="P:hydrogen peroxide catabolic process"/>
    <property type="evidence" value="ECO:0007669"/>
    <property type="project" value="TreeGrafter"/>
</dbReference>
<keyword evidence="4 7" id="KW-0561">Oxygen transport</keyword>
<name>A0AAV7M3G1_PLEWA</name>
<dbReference type="CDD" id="cd08927">
    <property type="entry name" value="Hb-alpha-like"/>
    <property type="match status" value="1"/>
</dbReference>
<evidence type="ECO:0000256" key="6">
    <source>
        <dbReference type="ARBA" id="ARBA00023004"/>
    </source>
</evidence>
<dbReference type="InterPro" id="IPR009050">
    <property type="entry name" value="Globin-like_sf"/>
</dbReference>
<proteinExistence type="inferred from homology"/>
<protein>
    <recommendedName>
        <fullName evidence="8">Globin domain-containing protein</fullName>
    </recommendedName>
</protein>
<dbReference type="GO" id="GO:0031720">
    <property type="term" value="F:haptoglobin binding"/>
    <property type="evidence" value="ECO:0007669"/>
    <property type="project" value="TreeGrafter"/>
</dbReference>
<dbReference type="FunFam" id="1.10.490.10:FF:000002">
    <property type="entry name" value="Hemoglobin subunit alpha"/>
    <property type="match status" value="1"/>
</dbReference>
<dbReference type="PANTHER" id="PTHR11442:SF41">
    <property type="entry name" value="HEMOGLOBIN SUBUNIT ZETA"/>
    <property type="match status" value="1"/>
</dbReference>
<dbReference type="PROSITE" id="PS01033">
    <property type="entry name" value="GLOBIN"/>
    <property type="match status" value="1"/>
</dbReference>
<dbReference type="GO" id="GO:0005344">
    <property type="term" value="F:oxygen carrier activity"/>
    <property type="evidence" value="ECO:0007669"/>
    <property type="project" value="UniProtKB-KW"/>
</dbReference>
<dbReference type="PANTHER" id="PTHR11442">
    <property type="entry name" value="HEMOGLOBIN FAMILY MEMBER"/>
    <property type="match status" value="1"/>
</dbReference>
<dbReference type="Proteomes" id="UP001066276">
    <property type="component" value="Chromosome 10"/>
</dbReference>
<evidence type="ECO:0000256" key="4">
    <source>
        <dbReference type="ARBA" id="ARBA00022621"/>
    </source>
</evidence>
<accession>A0AAV7M3G1</accession>
<keyword evidence="5" id="KW-0479">Metal-binding</keyword>
<dbReference type="GO" id="GO:0020037">
    <property type="term" value="F:heme binding"/>
    <property type="evidence" value="ECO:0007669"/>
    <property type="project" value="InterPro"/>
</dbReference>
<sequence length="201" mass="21901">MAAKLHHKFLQSVFYSSHSSIIISASERKRKPSGNKQGLKHCDGGVKRSSAAWTLGRFGLSLLGRERINHCSVLSVFLDSGTRGRGAKGSRLFASFGQTRTYFSHFDPSPGSADVKRHGGKVLSAIGEAAKHIDSMDQALSKLSDLHAYNLRVDPGNFQLLSHCIQTVLAAHFPADFTPQCQAAWDKFLAAVSAVLTSKYR</sequence>
<dbReference type="GO" id="GO:0043177">
    <property type="term" value="F:organic acid binding"/>
    <property type="evidence" value="ECO:0007669"/>
    <property type="project" value="TreeGrafter"/>
</dbReference>
<comment type="similarity">
    <text evidence="1 7">Belongs to the globin family.</text>
</comment>
<feature type="domain" description="Globin" evidence="8">
    <location>
        <begin position="70"/>
        <end position="201"/>
    </location>
</feature>
<evidence type="ECO:0000256" key="1">
    <source>
        <dbReference type="ARBA" id="ARBA00008705"/>
    </source>
</evidence>
<organism evidence="9 10">
    <name type="scientific">Pleurodeles waltl</name>
    <name type="common">Iberian ribbed newt</name>
    <dbReference type="NCBI Taxonomy" id="8319"/>
    <lineage>
        <taxon>Eukaryota</taxon>
        <taxon>Metazoa</taxon>
        <taxon>Chordata</taxon>
        <taxon>Craniata</taxon>
        <taxon>Vertebrata</taxon>
        <taxon>Euteleostomi</taxon>
        <taxon>Amphibia</taxon>
        <taxon>Batrachia</taxon>
        <taxon>Caudata</taxon>
        <taxon>Salamandroidea</taxon>
        <taxon>Salamandridae</taxon>
        <taxon>Pleurodelinae</taxon>
        <taxon>Pleurodeles</taxon>
    </lineage>
</organism>
<dbReference type="GO" id="GO:0005833">
    <property type="term" value="C:hemoglobin complex"/>
    <property type="evidence" value="ECO:0007669"/>
    <property type="project" value="InterPro"/>
</dbReference>
<dbReference type="AlphaFoldDB" id="A0AAV7M3G1"/>
<evidence type="ECO:0000256" key="2">
    <source>
        <dbReference type="ARBA" id="ARBA00022448"/>
    </source>
</evidence>
<dbReference type="GO" id="GO:0004601">
    <property type="term" value="F:peroxidase activity"/>
    <property type="evidence" value="ECO:0007669"/>
    <property type="project" value="TreeGrafter"/>
</dbReference>
<dbReference type="GO" id="GO:0072562">
    <property type="term" value="C:blood microparticle"/>
    <property type="evidence" value="ECO:0007669"/>
    <property type="project" value="TreeGrafter"/>
</dbReference>